<proteinExistence type="predicted"/>
<dbReference type="InterPro" id="IPR016040">
    <property type="entry name" value="NAD(P)-bd_dom"/>
</dbReference>
<gene>
    <name evidence="2" type="ORF">OI18_12500</name>
</gene>
<dbReference type="PANTHER" id="PTHR14097:SF7">
    <property type="entry name" value="OXIDOREDUCTASE HTATIP2"/>
    <property type="match status" value="1"/>
</dbReference>
<dbReference type="EMBL" id="JSVC01000013">
    <property type="protein sequence ID" value="KIC94425.1"/>
    <property type="molecule type" value="Genomic_DNA"/>
</dbReference>
<dbReference type="STRING" id="1349421.OI18_12500"/>
<sequence length="213" mass="23189">MKALVIGATGATGKDLVGLLLEDPNYTRVVTFVRRPGGTVHPKLTEVLTDFGKLEEVSGEINGDVLFSCLGTTLKTAGSKENQEHIDYEIPAKFAEVARANGVTRTVLLSAYGASPTSNVFYSRLKGRLEEHIKSLAFGQFIIFRPGLLLRKNTDRPGERISASILGFLNTIGLARKFRPLPTSVLAEKLAIAPKVLANGTQIIELDKIWKVK</sequence>
<dbReference type="SUPFAM" id="SSF51735">
    <property type="entry name" value="NAD(P)-binding Rossmann-fold domains"/>
    <property type="match status" value="1"/>
</dbReference>
<dbReference type="RefSeq" id="WP_039140187.1">
    <property type="nucleotide sequence ID" value="NZ_JSVC01000013.1"/>
</dbReference>
<name>A0A0C1IJS4_9BACT</name>
<dbReference type="Gene3D" id="3.40.50.720">
    <property type="entry name" value="NAD(P)-binding Rossmann-like Domain"/>
    <property type="match status" value="1"/>
</dbReference>
<dbReference type="Pfam" id="PF13460">
    <property type="entry name" value="NAD_binding_10"/>
    <property type="match status" value="1"/>
</dbReference>
<comment type="caution">
    <text evidence="2">The sequence shown here is derived from an EMBL/GenBank/DDBJ whole genome shotgun (WGS) entry which is preliminary data.</text>
</comment>
<dbReference type="PANTHER" id="PTHR14097">
    <property type="entry name" value="OXIDOREDUCTASE HTATIP2"/>
    <property type="match status" value="1"/>
</dbReference>
<evidence type="ECO:0000259" key="1">
    <source>
        <dbReference type="Pfam" id="PF13460"/>
    </source>
</evidence>
<reference evidence="2 3" key="1">
    <citation type="submission" date="2014-11" db="EMBL/GenBank/DDBJ databases">
        <title>Genome sequence of Flavihumibacter solisilvae 3-3.</title>
        <authorList>
            <person name="Zhou G."/>
            <person name="Li M."/>
            <person name="Wang G."/>
        </authorList>
    </citation>
    <scope>NUCLEOTIDE SEQUENCE [LARGE SCALE GENOMIC DNA]</scope>
    <source>
        <strain evidence="2 3">3-3</strain>
    </source>
</reference>
<dbReference type="AlphaFoldDB" id="A0A0C1IJS4"/>
<accession>A0A0C1IJS4</accession>
<evidence type="ECO:0000313" key="2">
    <source>
        <dbReference type="EMBL" id="KIC94425.1"/>
    </source>
</evidence>
<evidence type="ECO:0000313" key="3">
    <source>
        <dbReference type="Proteomes" id="UP000031408"/>
    </source>
</evidence>
<keyword evidence="3" id="KW-1185">Reference proteome</keyword>
<dbReference type="InterPro" id="IPR036291">
    <property type="entry name" value="NAD(P)-bd_dom_sf"/>
</dbReference>
<dbReference type="OrthoDB" id="9798632at2"/>
<feature type="domain" description="NAD(P)-binding" evidence="1">
    <location>
        <begin position="7"/>
        <end position="149"/>
    </location>
</feature>
<protein>
    <submittedName>
        <fullName evidence="2">Semialdehyde dehydrogenase</fullName>
    </submittedName>
</protein>
<organism evidence="2 3">
    <name type="scientific">Flavihumibacter solisilvae</name>
    <dbReference type="NCBI Taxonomy" id="1349421"/>
    <lineage>
        <taxon>Bacteria</taxon>
        <taxon>Pseudomonadati</taxon>
        <taxon>Bacteroidota</taxon>
        <taxon>Chitinophagia</taxon>
        <taxon>Chitinophagales</taxon>
        <taxon>Chitinophagaceae</taxon>
        <taxon>Flavihumibacter</taxon>
    </lineage>
</organism>
<dbReference type="Proteomes" id="UP000031408">
    <property type="component" value="Unassembled WGS sequence"/>
</dbReference>